<evidence type="ECO:0000313" key="4">
    <source>
        <dbReference type="Proteomes" id="UP000823388"/>
    </source>
</evidence>
<organism evidence="3 4">
    <name type="scientific">Panicum virgatum</name>
    <name type="common">Blackwell switchgrass</name>
    <dbReference type="NCBI Taxonomy" id="38727"/>
    <lineage>
        <taxon>Eukaryota</taxon>
        <taxon>Viridiplantae</taxon>
        <taxon>Streptophyta</taxon>
        <taxon>Embryophyta</taxon>
        <taxon>Tracheophyta</taxon>
        <taxon>Spermatophyta</taxon>
        <taxon>Magnoliopsida</taxon>
        <taxon>Liliopsida</taxon>
        <taxon>Poales</taxon>
        <taxon>Poaceae</taxon>
        <taxon>PACMAD clade</taxon>
        <taxon>Panicoideae</taxon>
        <taxon>Panicodae</taxon>
        <taxon>Paniceae</taxon>
        <taxon>Panicinae</taxon>
        <taxon>Panicum</taxon>
        <taxon>Panicum sect. Hiantes</taxon>
    </lineage>
</organism>
<keyword evidence="2" id="KW-0472">Membrane</keyword>
<feature type="transmembrane region" description="Helical" evidence="2">
    <location>
        <begin position="168"/>
        <end position="187"/>
    </location>
</feature>
<evidence type="ECO:0000256" key="2">
    <source>
        <dbReference type="SAM" id="Phobius"/>
    </source>
</evidence>
<reference evidence="3" key="1">
    <citation type="submission" date="2020-05" db="EMBL/GenBank/DDBJ databases">
        <title>WGS assembly of Panicum virgatum.</title>
        <authorList>
            <person name="Lovell J.T."/>
            <person name="Jenkins J."/>
            <person name="Shu S."/>
            <person name="Juenger T.E."/>
            <person name="Schmutz J."/>
        </authorList>
    </citation>
    <scope>NUCLEOTIDE SEQUENCE</scope>
    <source>
        <strain evidence="3">AP13</strain>
    </source>
</reference>
<proteinExistence type="predicted"/>
<keyword evidence="2" id="KW-1133">Transmembrane helix</keyword>
<sequence length="188" mass="22149">MDLGQEKRDQGSIAPPHKGPRRLAFRIRGRPFTFEGGPSLLIRNRYGVWSVGHRRYVRKTRYHRFHDLKEELDPIRATVRELGMSRWPRYSQDEELRSLRQKLADLYWGVMPEEARARTARQLDRDRRERRRLRKLRCFAAALVCLAVVGFVLLRLVRMGCCSLRVRLFLGSVYLVSAYLLDIYGAAF</sequence>
<feature type="region of interest" description="Disordered" evidence="1">
    <location>
        <begin position="1"/>
        <end position="20"/>
    </location>
</feature>
<comment type="caution">
    <text evidence="3">The sequence shown here is derived from an EMBL/GenBank/DDBJ whole genome shotgun (WGS) entry which is preliminary data.</text>
</comment>
<feature type="transmembrane region" description="Helical" evidence="2">
    <location>
        <begin position="136"/>
        <end position="156"/>
    </location>
</feature>
<keyword evidence="4" id="KW-1185">Reference proteome</keyword>
<dbReference type="Proteomes" id="UP000823388">
    <property type="component" value="Chromosome 9N"/>
</dbReference>
<evidence type="ECO:0000313" key="3">
    <source>
        <dbReference type="EMBL" id="KAG2536104.1"/>
    </source>
</evidence>
<gene>
    <name evidence="3" type="ORF">PVAP13_9NG157500</name>
</gene>
<evidence type="ECO:0000256" key="1">
    <source>
        <dbReference type="SAM" id="MobiDB-lite"/>
    </source>
</evidence>
<dbReference type="AlphaFoldDB" id="A0A8T0MLS6"/>
<feature type="compositionally biased region" description="Basic and acidic residues" evidence="1">
    <location>
        <begin position="1"/>
        <end position="10"/>
    </location>
</feature>
<protein>
    <submittedName>
        <fullName evidence="3">Uncharacterized protein</fullName>
    </submittedName>
</protein>
<accession>A0A8T0MLS6</accession>
<name>A0A8T0MLS6_PANVG</name>
<dbReference type="EMBL" id="CM029054">
    <property type="protein sequence ID" value="KAG2536104.1"/>
    <property type="molecule type" value="Genomic_DNA"/>
</dbReference>
<keyword evidence="2" id="KW-0812">Transmembrane</keyword>